<proteinExistence type="predicted"/>
<protein>
    <submittedName>
        <fullName evidence="2">Uncharacterized protein</fullName>
    </submittedName>
</protein>
<evidence type="ECO:0000256" key="1">
    <source>
        <dbReference type="SAM" id="MobiDB-lite"/>
    </source>
</evidence>
<feature type="compositionally biased region" description="Low complexity" evidence="1">
    <location>
        <begin position="98"/>
        <end position="114"/>
    </location>
</feature>
<feature type="compositionally biased region" description="Basic and acidic residues" evidence="1">
    <location>
        <begin position="162"/>
        <end position="175"/>
    </location>
</feature>
<evidence type="ECO:0000313" key="2">
    <source>
        <dbReference type="EMBL" id="CAE6967085.1"/>
    </source>
</evidence>
<dbReference type="EMBL" id="CAJNDS010000127">
    <property type="protein sequence ID" value="CAE6967085.1"/>
    <property type="molecule type" value="Genomic_DNA"/>
</dbReference>
<organism evidence="2 3">
    <name type="scientific">Symbiodinium natans</name>
    <dbReference type="NCBI Taxonomy" id="878477"/>
    <lineage>
        <taxon>Eukaryota</taxon>
        <taxon>Sar</taxon>
        <taxon>Alveolata</taxon>
        <taxon>Dinophyceae</taxon>
        <taxon>Suessiales</taxon>
        <taxon>Symbiodiniaceae</taxon>
        <taxon>Symbiodinium</taxon>
    </lineage>
</organism>
<keyword evidence="3" id="KW-1185">Reference proteome</keyword>
<gene>
    <name evidence="2" type="ORF">SNAT2548_LOCUS2256</name>
</gene>
<feature type="region of interest" description="Disordered" evidence="1">
    <location>
        <begin position="94"/>
        <end position="185"/>
    </location>
</feature>
<evidence type="ECO:0000313" key="3">
    <source>
        <dbReference type="Proteomes" id="UP000604046"/>
    </source>
</evidence>
<accession>A0A812HZV7</accession>
<name>A0A812HZV7_9DINO</name>
<comment type="caution">
    <text evidence="2">The sequence shown here is derived from an EMBL/GenBank/DDBJ whole genome shotgun (WGS) entry which is preliminary data.</text>
</comment>
<reference evidence="2" key="1">
    <citation type="submission" date="2021-02" db="EMBL/GenBank/DDBJ databases">
        <authorList>
            <person name="Dougan E. K."/>
            <person name="Rhodes N."/>
            <person name="Thang M."/>
            <person name="Chan C."/>
        </authorList>
    </citation>
    <scope>NUCLEOTIDE SEQUENCE</scope>
</reference>
<dbReference type="OrthoDB" id="416250at2759"/>
<feature type="compositionally biased region" description="Low complexity" evidence="1">
    <location>
        <begin position="152"/>
        <end position="161"/>
    </location>
</feature>
<sequence>MKSESTAATPSQHLPLCDLGFGPFACFVTLKPCKAAHISTNSSDSLEIENSDEARGNGGNAQQLLIVQDDHQKGANSLDASNSTKHKRHLYQLSDNDSPSLQSFSSGGSSPSSARPRRRQGQGVPARHLTGDTGKGLLKDASKTSIHHSGHSGHSAHSAHNINREHSSWKHEGAKTHPPHLHVTGNDEADQQLLLDAWHSCRLMEASRLVQKSRSSKRHFHEILDESALEVIHRVEASYMQSLDELVQEPGSGWMKDRDEKRDLDMAFRLTHDTLQAVATTVCPGFSLIDTFDALREYVQQDEYNDDTYVGQLDNELLQDSLLHVRRSGHGDVEDNILHFSCMDALDEPLGALWLSSYTPPFKRSRNARTFRGVPLPKPQTGAVRLAFWRSSFAIAPVWGSNDSTAPNASPSVRVTYAVARRPSSAACIFPSIMHREVSNRLAKFKDFLQGREQRGDCDAYQRIERHLLECAPNASRNDEVSFQELAALLPEDWADYHDAEHVNDFR</sequence>
<dbReference type="AlphaFoldDB" id="A0A812HZV7"/>
<dbReference type="Proteomes" id="UP000604046">
    <property type="component" value="Unassembled WGS sequence"/>
</dbReference>